<dbReference type="Gene3D" id="3.30.70.850">
    <property type="entry name" value="Peptidase S8, pro-domain"/>
    <property type="match status" value="1"/>
</dbReference>
<dbReference type="GO" id="GO:0016486">
    <property type="term" value="P:peptide hormone processing"/>
    <property type="evidence" value="ECO:0000318"/>
    <property type="project" value="GO_Central"/>
</dbReference>
<evidence type="ECO:0000256" key="16">
    <source>
        <dbReference type="SAM" id="Phobius"/>
    </source>
</evidence>
<feature type="transmembrane region" description="Helical" evidence="16">
    <location>
        <begin position="795"/>
        <end position="819"/>
    </location>
</feature>
<evidence type="ECO:0000256" key="6">
    <source>
        <dbReference type="ARBA" id="ARBA00022801"/>
    </source>
</evidence>
<keyword evidence="3 13" id="KW-0645">Protease</keyword>
<evidence type="ECO:0000256" key="9">
    <source>
        <dbReference type="ARBA" id="ARBA00023145"/>
    </source>
</evidence>
<keyword evidence="10" id="KW-1015">Disulfide bond</keyword>
<evidence type="ECO:0000256" key="3">
    <source>
        <dbReference type="ARBA" id="ARBA00022670"/>
    </source>
</evidence>
<dbReference type="PRINTS" id="PR00723">
    <property type="entry name" value="SUBTILISIN"/>
</dbReference>
<dbReference type="SMART" id="SM00261">
    <property type="entry name" value="FU"/>
    <property type="match status" value="1"/>
</dbReference>
<keyword evidence="7 13" id="KW-0720">Serine protease</keyword>
<dbReference type="PANTHER" id="PTHR42884">
    <property type="entry name" value="PROPROTEIN CONVERTASE SUBTILISIN/KEXIN-RELATED"/>
    <property type="match status" value="1"/>
</dbReference>
<dbReference type="KEGG" id="bfo:118410573"/>
<evidence type="ECO:0000256" key="5">
    <source>
        <dbReference type="ARBA" id="ARBA00022729"/>
    </source>
</evidence>
<dbReference type="SUPFAM" id="SSF57184">
    <property type="entry name" value="Growth factor receptor domain"/>
    <property type="match status" value="1"/>
</dbReference>
<evidence type="ECO:0000313" key="20">
    <source>
        <dbReference type="RefSeq" id="XP_035668238.1"/>
    </source>
</evidence>
<dbReference type="InterPro" id="IPR038466">
    <property type="entry name" value="S8_pro-domain_sf"/>
</dbReference>
<dbReference type="FunFam" id="3.30.70.850:FF:000001">
    <property type="entry name" value="Proprotein convertase subtilisin/kexin type 5"/>
    <property type="match status" value="1"/>
</dbReference>
<dbReference type="GO" id="GO:0008104">
    <property type="term" value="P:intracellular protein localization"/>
    <property type="evidence" value="ECO:0007669"/>
    <property type="project" value="UniProtKB-ARBA"/>
</dbReference>
<keyword evidence="19" id="KW-1185">Reference proteome</keyword>
<feature type="domain" description="P/Homo B" evidence="18">
    <location>
        <begin position="449"/>
        <end position="581"/>
    </location>
</feature>
<dbReference type="SUPFAM" id="SSF54897">
    <property type="entry name" value="Protease propeptides/inhibitors"/>
    <property type="match status" value="1"/>
</dbReference>
<keyword evidence="16" id="KW-1133">Transmembrane helix</keyword>
<dbReference type="InterPro" id="IPR023827">
    <property type="entry name" value="Peptidase_S8_Asp-AS"/>
</dbReference>
<dbReference type="InterPro" id="IPR006212">
    <property type="entry name" value="Furin_repeat"/>
</dbReference>
<dbReference type="SUPFAM" id="SSF52743">
    <property type="entry name" value="Subtilisin-like"/>
    <property type="match status" value="1"/>
</dbReference>
<feature type="compositionally biased region" description="Polar residues" evidence="15">
    <location>
        <begin position="653"/>
        <end position="663"/>
    </location>
</feature>
<dbReference type="Gene3D" id="2.60.120.260">
    <property type="entry name" value="Galactose-binding domain-like"/>
    <property type="match status" value="1"/>
</dbReference>
<keyword evidence="4" id="KW-0165">Cleavage on pair of basic residues</keyword>
<feature type="compositionally biased region" description="Polar residues" evidence="15">
    <location>
        <begin position="618"/>
        <end position="627"/>
    </location>
</feature>
<dbReference type="PROSITE" id="PS51829">
    <property type="entry name" value="P_HOMO_B"/>
    <property type="match status" value="1"/>
</dbReference>
<feature type="region of interest" description="Disordered" evidence="15">
    <location>
        <begin position="166"/>
        <end position="190"/>
    </location>
</feature>
<keyword evidence="16" id="KW-0812">Transmembrane</keyword>
<feature type="active site" description="Charge relay system" evidence="12 13">
    <location>
        <position position="373"/>
    </location>
</feature>
<feature type="chain" id="PRO_5039924455" evidence="17">
    <location>
        <begin position="25"/>
        <end position="868"/>
    </location>
</feature>
<evidence type="ECO:0000256" key="10">
    <source>
        <dbReference type="ARBA" id="ARBA00023157"/>
    </source>
</evidence>
<dbReference type="CDD" id="cd00064">
    <property type="entry name" value="FU"/>
    <property type="match status" value="1"/>
</dbReference>
<feature type="region of interest" description="Disordered" evidence="15">
    <location>
        <begin position="616"/>
        <end position="707"/>
    </location>
</feature>
<dbReference type="InterPro" id="IPR032815">
    <property type="entry name" value="S8_pro-domain"/>
</dbReference>
<dbReference type="InterPro" id="IPR009030">
    <property type="entry name" value="Growth_fac_rcpt_cys_sf"/>
</dbReference>
<evidence type="ECO:0000313" key="19">
    <source>
        <dbReference type="Proteomes" id="UP000001554"/>
    </source>
</evidence>
<accession>A0A9J7KQG0</accession>
<evidence type="ECO:0000259" key="18">
    <source>
        <dbReference type="PROSITE" id="PS51829"/>
    </source>
</evidence>
<feature type="compositionally biased region" description="Low complexity" evidence="15">
    <location>
        <begin position="628"/>
        <end position="638"/>
    </location>
</feature>
<comment type="cofactor">
    <cofactor evidence="1">
        <name>Ca(2+)</name>
        <dbReference type="ChEBI" id="CHEBI:29108"/>
    </cofactor>
</comment>
<feature type="compositionally biased region" description="Low complexity" evidence="15">
    <location>
        <begin position="664"/>
        <end position="693"/>
    </location>
</feature>
<dbReference type="PROSITE" id="PS00138">
    <property type="entry name" value="SUBTILASE_SER"/>
    <property type="match status" value="1"/>
</dbReference>
<keyword evidence="9" id="KW-0865">Zymogen</keyword>
<evidence type="ECO:0000256" key="13">
    <source>
        <dbReference type="PROSITE-ProRule" id="PRU01240"/>
    </source>
</evidence>
<reference evidence="20" key="2">
    <citation type="submission" date="2025-08" db="UniProtKB">
        <authorList>
            <consortium name="RefSeq"/>
        </authorList>
    </citation>
    <scope>IDENTIFICATION</scope>
    <source>
        <strain evidence="20">S238N-H82</strain>
        <tissue evidence="20">Testes</tissue>
    </source>
</reference>
<evidence type="ECO:0000256" key="2">
    <source>
        <dbReference type="ARBA" id="ARBA00004370"/>
    </source>
</evidence>
<reference evidence="19" key="1">
    <citation type="journal article" date="2020" name="Nat. Ecol. Evol.">
        <title>Deeply conserved synteny resolves early events in vertebrate evolution.</title>
        <authorList>
            <person name="Simakov O."/>
            <person name="Marletaz F."/>
            <person name="Yue J.X."/>
            <person name="O'Connell B."/>
            <person name="Jenkins J."/>
            <person name="Brandt A."/>
            <person name="Calef R."/>
            <person name="Tung C.H."/>
            <person name="Huang T.K."/>
            <person name="Schmutz J."/>
            <person name="Satoh N."/>
            <person name="Yu J.K."/>
            <person name="Putnam N.H."/>
            <person name="Green R.E."/>
            <person name="Rokhsar D.S."/>
        </authorList>
    </citation>
    <scope>NUCLEOTIDE SEQUENCE [LARGE SCALE GENOMIC DNA]</scope>
    <source>
        <strain evidence="19">S238N-H82</strain>
    </source>
</reference>
<dbReference type="Gene3D" id="2.10.220.10">
    <property type="entry name" value="Hormone Receptor, Insulin-like Growth Factor Receptor 1, Chain A, domain 2"/>
    <property type="match status" value="1"/>
</dbReference>
<dbReference type="FunFam" id="2.60.120.260:FF:000006">
    <property type="entry name" value="Proprotein convertase subtilisin/kexin type 5"/>
    <property type="match status" value="1"/>
</dbReference>
<feature type="compositionally biased region" description="Basic and acidic residues" evidence="15">
    <location>
        <begin position="694"/>
        <end position="705"/>
    </location>
</feature>
<feature type="signal peptide" evidence="17">
    <location>
        <begin position="1"/>
        <end position="24"/>
    </location>
</feature>
<dbReference type="GO" id="GO:0005802">
    <property type="term" value="C:trans-Golgi network"/>
    <property type="evidence" value="ECO:0000318"/>
    <property type="project" value="GO_Central"/>
</dbReference>
<dbReference type="OrthoDB" id="300641at2759"/>
<gene>
    <name evidence="20" type="primary">LOC118410573</name>
</gene>
<evidence type="ECO:0000256" key="1">
    <source>
        <dbReference type="ARBA" id="ARBA00001913"/>
    </source>
</evidence>
<protein>
    <submittedName>
        <fullName evidence="20">Furin-like protease kpc-1 isoform X1</fullName>
    </submittedName>
</protein>
<dbReference type="InterPro" id="IPR000209">
    <property type="entry name" value="Peptidase_S8/S53_dom"/>
</dbReference>
<evidence type="ECO:0000256" key="7">
    <source>
        <dbReference type="ARBA" id="ARBA00022825"/>
    </source>
</evidence>
<keyword evidence="5 17" id="KW-0732">Signal</keyword>
<dbReference type="PROSITE" id="PS00137">
    <property type="entry name" value="SUBTILASE_HIS"/>
    <property type="match status" value="1"/>
</dbReference>
<keyword evidence="6 13" id="KW-0378">Hydrolase</keyword>
<keyword evidence="8 16" id="KW-0472">Membrane</keyword>
<dbReference type="FunFam" id="3.40.50.200:FF:000001">
    <property type="entry name" value="Furin 2, isoform B"/>
    <property type="match status" value="1"/>
</dbReference>
<dbReference type="CDD" id="cd04059">
    <property type="entry name" value="Peptidases_S8_Protein_convertases_Kexins_Furin-like"/>
    <property type="match status" value="1"/>
</dbReference>
<feature type="active site" description="Charge relay system" evidence="12 13">
    <location>
        <position position="158"/>
    </location>
</feature>
<dbReference type="GO" id="GO:0004252">
    <property type="term" value="F:serine-type endopeptidase activity"/>
    <property type="evidence" value="ECO:0000318"/>
    <property type="project" value="GO_Central"/>
</dbReference>
<name>A0A9J7KQG0_BRAFL</name>
<dbReference type="AlphaFoldDB" id="A0A9J7KQG0"/>
<dbReference type="RefSeq" id="XP_035668238.1">
    <property type="nucleotide sequence ID" value="XM_035812345.1"/>
</dbReference>
<dbReference type="PROSITE" id="PS00136">
    <property type="entry name" value="SUBTILASE_ASP"/>
    <property type="match status" value="1"/>
</dbReference>
<keyword evidence="11" id="KW-0325">Glycoprotein</keyword>
<dbReference type="SUPFAM" id="SSF49785">
    <property type="entry name" value="Galactose-binding domain-like"/>
    <property type="match status" value="1"/>
</dbReference>
<evidence type="ECO:0000256" key="15">
    <source>
        <dbReference type="SAM" id="MobiDB-lite"/>
    </source>
</evidence>
<dbReference type="PANTHER" id="PTHR42884:SF3">
    <property type="entry name" value="FURIN-LIKE PROTEASE 1, ISOFORMS 1_1-X_2"/>
    <property type="match status" value="1"/>
</dbReference>
<evidence type="ECO:0000256" key="12">
    <source>
        <dbReference type="PIRSR" id="PIRSR615500-1"/>
    </source>
</evidence>
<dbReference type="Pfam" id="PF01483">
    <property type="entry name" value="P_proprotein"/>
    <property type="match status" value="1"/>
</dbReference>
<dbReference type="Gene3D" id="3.40.50.200">
    <property type="entry name" value="Peptidase S8/S53 domain"/>
    <property type="match status" value="1"/>
</dbReference>
<dbReference type="Pfam" id="PF16470">
    <property type="entry name" value="S8_pro-domain"/>
    <property type="match status" value="1"/>
</dbReference>
<organism evidence="19 20">
    <name type="scientific">Branchiostoma floridae</name>
    <name type="common">Florida lancelet</name>
    <name type="synonym">Amphioxus</name>
    <dbReference type="NCBI Taxonomy" id="7739"/>
    <lineage>
        <taxon>Eukaryota</taxon>
        <taxon>Metazoa</taxon>
        <taxon>Chordata</taxon>
        <taxon>Cephalochordata</taxon>
        <taxon>Leptocardii</taxon>
        <taxon>Amphioxiformes</taxon>
        <taxon>Branchiostomatidae</taxon>
        <taxon>Branchiostoma</taxon>
    </lineage>
</organism>
<dbReference type="GeneID" id="118410573"/>
<comment type="similarity">
    <text evidence="13 14">Belongs to the peptidase S8 family.</text>
</comment>
<dbReference type="GO" id="GO:0000139">
    <property type="term" value="C:Golgi membrane"/>
    <property type="evidence" value="ECO:0000318"/>
    <property type="project" value="GO_Central"/>
</dbReference>
<dbReference type="GO" id="GO:0008038">
    <property type="term" value="P:neuron recognition"/>
    <property type="evidence" value="ECO:0007669"/>
    <property type="project" value="UniProtKB-ARBA"/>
</dbReference>
<dbReference type="InterPro" id="IPR002884">
    <property type="entry name" value="P_dom"/>
</dbReference>
<dbReference type="InterPro" id="IPR036852">
    <property type="entry name" value="Peptidase_S8/S53_dom_sf"/>
</dbReference>
<proteinExistence type="inferred from homology"/>
<sequence>MHPPSLLLLLATVLVLLVSRGTSGAEKPKLYSNQWAVDVVGGEEEARRLALSHGFTYKGKILNDVYLLEHRAVFKRSLRQNIDRHQRLRREPTVRWLEQQEIKRRVKRDFRQKRTIEFSDPEWSAMWYLHNPNNLDMNVIPAWEKGYTGRGVVVTILDDGIERDHPDLEENYDPNASYDVNADDPDPMPRYNPSNENRHGTRCAGEVSSVANNDVCGVGIAYHSHIGGVRMLDGDVTDAVEARSIGLSPQHIDVYSASWGPDDDGRTVDGPASMAKQAFKDGIEKGRGGKGSIFVWASGNGGRDEDSCNCDGYTNSIYTMSVSSASERGNIPWYLEKCSSTLATTYSSGSGAERQIVSTDLRHRCTESHTGTSASAPLAAAIVALTLEANPNLTWRDLQHIVVRTARPDNLHADDFVTNAAGYKVSHAFGFGLMDAGAMVDLAERWQNVPPQRVCSVPGMHRPTSIPASNRLVLHKTTDGCKNTNTEVTRLEHVQARLTITAMRRGELQIYLTSPSGTRSTLLDHRSRDDSTSGFNEWDFMTTHTWDENPEGTWTLEINNMDRHAGMLKEWTLIMRGTSESQGSPSNPHTPHPQLCTQTDSNGVCIEGSTHQVPLATPSASTTIKQESTSTSRATSTAIKTERKTTAMKTEAITPNPSTATLEPSTHQAPTSTPSASTTIKQESTSTVASTAVKTERKSTAEKTEAVPTPGKATLECKEPNYLLDDMCVKTCPNRYYPSDSSDQSQKRTCESCDKTCLTCSGAQPYQCLTCAPLTHLYNSTCYPTRHLPLDQGPYLFYVAAVFFCVLAVVLFFVIFGVLHMRTNSQCCFKEEVQYVDLNGLGQKDRNGLITEGEMFLSSDEEDLYSRD</sequence>
<feature type="active site" description="Charge relay system" evidence="12 13">
    <location>
        <position position="199"/>
    </location>
</feature>
<dbReference type="Pfam" id="PF00082">
    <property type="entry name" value="Peptidase_S8"/>
    <property type="match status" value="1"/>
</dbReference>
<dbReference type="InterPro" id="IPR023828">
    <property type="entry name" value="Peptidase_S8_Ser-AS"/>
</dbReference>
<dbReference type="InterPro" id="IPR034182">
    <property type="entry name" value="Kexin/furin"/>
</dbReference>
<comment type="subcellular location">
    <subcellularLocation>
        <location evidence="2">Membrane</location>
    </subcellularLocation>
</comment>
<evidence type="ECO:0000256" key="14">
    <source>
        <dbReference type="RuleBase" id="RU003355"/>
    </source>
</evidence>
<evidence type="ECO:0000256" key="11">
    <source>
        <dbReference type="ARBA" id="ARBA00023180"/>
    </source>
</evidence>
<dbReference type="InterPro" id="IPR015500">
    <property type="entry name" value="Peptidase_S8_subtilisin-rel"/>
</dbReference>
<evidence type="ECO:0000256" key="8">
    <source>
        <dbReference type="ARBA" id="ARBA00023136"/>
    </source>
</evidence>
<evidence type="ECO:0000256" key="4">
    <source>
        <dbReference type="ARBA" id="ARBA00022685"/>
    </source>
</evidence>
<dbReference type="OMA" id="WAVEING"/>
<dbReference type="InterPro" id="IPR008979">
    <property type="entry name" value="Galactose-bd-like_sf"/>
</dbReference>
<dbReference type="PROSITE" id="PS51892">
    <property type="entry name" value="SUBTILASE"/>
    <property type="match status" value="1"/>
</dbReference>
<dbReference type="Proteomes" id="UP000001554">
    <property type="component" value="Chromosome 2"/>
</dbReference>
<dbReference type="InterPro" id="IPR022398">
    <property type="entry name" value="Peptidase_S8_His-AS"/>
</dbReference>
<evidence type="ECO:0000256" key="17">
    <source>
        <dbReference type="SAM" id="SignalP"/>
    </source>
</evidence>